<dbReference type="Gene3D" id="3.40.30.10">
    <property type="entry name" value="Glutaredoxin"/>
    <property type="match status" value="1"/>
</dbReference>
<dbReference type="EMBL" id="ABCS01000064">
    <property type="protein sequence ID" value="EDM76467.1"/>
    <property type="molecule type" value="Genomic_DNA"/>
</dbReference>
<name>A6GCA8_9BACT</name>
<dbReference type="AlphaFoldDB" id="A6GCA8"/>
<organism evidence="3 4">
    <name type="scientific">Plesiocystis pacifica SIR-1</name>
    <dbReference type="NCBI Taxonomy" id="391625"/>
    <lineage>
        <taxon>Bacteria</taxon>
        <taxon>Pseudomonadati</taxon>
        <taxon>Myxococcota</taxon>
        <taxon>Polyangia</taxon>
        <taxon>Nannocystales</taxon>
        <taxon>Nannocystaceae</taxon>
        <taxon>Plesiocystis</taxon>
    </lineage>
</organism>
<sequence>MTLASASCTSAEEDADASSQAAAESGDTDTETETGEPDPTQPLGERPAYGYACDQAPVPTGLYVDDVAPDVVGLDQWGEPISLHADLCERTVLLVRAGFDCGQCNEEAPKYAALVEQYGDQGFTVLTMLHDSTRTIAAEDLNLWANVHGLSHPVVLDNAFELSDTYWPGFAGRPISKLLGPGAVVLRDSPSIEDIAAVFE</sequence>
<dbReference type="Pfam" id="PF00578">
    <property type="entry name" value="AhpC-TSA"/>
    <property type="match status" value="1"/>
</dbReference>
<feature type="region of interest" description="Disordered" evidence="1">
    <location>
        <begin position="1"/>
        <end position="50"/>
    </location>
</feature>
<reference evidence="3 4" key="1">
    <citation type="submission" date="2007-06" db="EMBL/GenBank/DDBJ databases">
        <authorList>
            <person name="Shimkets L."/>
            <person name="Ferriera S."/>
            <person name="Johnson J."/>
            <person name="Kravitz S."/>
            <person name="Beeson K."/>
            <person name="Sutton G."/>
            <person name="Rogers Y.-H."/>
            <person name="Friedman R."/>
            <person name="Frazier M."/>
            <person name="Venter J.C."/>
        </authorList>
    </citation>
    <scope>NUCLEOTIDE SEQUENCE [LARGE SCALE GENOMIC DNA]</scope>
    <source>
        <strain evidence="3 4">SIR-1</strain>
    </source>
</reference>
<feature type="compositionally biased region" description="Acidic residues" evidence="1">
    <location>
        <begin position="26"/>
        <end position="36"/>
    </location>
</feature>
<dbReference type="InterPro" id="IPR036249">
    <property type="entry name" value="Thioredoxin-like_sf"/>
</dbReference>
<evidence type="ECO:0000313" key="3">
    <source>
        <dbReference type="EMBL" id="EDM76467.1"/>
    </source>
</evidence>
<evidence type="ECO:0000259" key="2">
    <source>
        <dbReference type="PROSITE" id="PS51352"/>
    </source>
</evidence>
<dbReference type="Proteomes" id="UP000005801">
    <property type="component" value="Unassembled WGS sequence"/>
</dbReference>
<gene>
    <name evidence="3" type="ORF">PPSIR1_00872</name>
</gene>
<dbReference type="GO" id="GO:0016491">
    <property type="term" value="F:oxidoreductase activity"/>
    <property type="evidence" value="ECO:0007669"/>
    <property type="project" value="InterPro"/>
</dbReference>
<dbReference type="InterPro" id="IPR000866">
    <property type="entry name" value="AhpC/TSA"/>
</dbReference>
<dbReference type="InterPro" id="IPR013766">
    <property type="entry name" value="Thioredoxin_domain"/>
</dbReference>
<dbReference type="GO" id="GO:0016209">
    <property type="term" value="F:antioxidant activity"/>
    <property type="evidence" value="ECO:0007669"/>
    <property type="project" value="InterPro"/>
</dbReference>
<feature type="compositionally biased region" description="Low complexity" evidence="1">
    <location>
        <begin position="1"/>
        <end position="10"/>
    </location>
</feature>
<evidence type="ECO:0000313" key="4">
    <source>
        <dbReference type="Proteomes" id="UP000005801"/>
    </source>
</evidence>
<evidence type="ECO:0000256" key="1">
    <source>
        <dbReference type="SAM" id="MobiDB-lite"/>
    </source>
</evidence>
<feature type="domain" description="Thioredoxin" evidence="2">
    <location>
        <begin position="62"/>
        <end position="200"/>
    </location>
</feature>
<dbReference type="PROSITE" id="PS51352">
    <property type="entry name" value="THIOREDOXIN_2"/>
    <property type="match status" value="1"/>
</dbReference>
<proteinExistence type="predicted"/>
<keyword evidence="4" id="KW-1185">Reference proteome</keyword>
<dbReference type="SUPFAM" id="SSF52833">
    <property type="entry name" value="Thioredoxin-like"/>
    <property type="match status" value="1"/>
</dbReference>
<comment type="caution">
    <text evidence="3">The sequence shown here is derived from an EMBL/GenBank/DDBJ whole genome shotgun (WGS) entry which is preliminary data.</text>
</comment>
<protein>
    <recommendedName>
        <fullName evidence="2">Thioredoxin domain-containing protein</fullName>
    </recommendedName>
</protein>
<accession>A6GCA8</accession>